<evidence type="ECO:0000313" key="1">
    <source>
        <dbReference type="Proteomes" id="UP000095287"/>
    </source>
</evidence>
<proteinExistence type="predicted"/>
<dbReference type="AlphaFoldDB" id="A0A1I7Y091"/>
<sequence>MCTFTSRQDHSEAIATMDRVPYAFCDSVASTLKKLPKSSLSGVWGAALEDHRSNRKTLSLTILLKDNAWSYSITSEFTLRFQRLSLEEVLKIRAKYLEITHIEVTDSLRHVVLLPATEEKILRVVQLAKSLSKGAEFSYLKREREPTALDDHLNLYVDFNAVRIDVQCYPVYPEHFRFVESMLKREQWFKMKIYGDRSLRKEILKLLQKEDKHKYKRNVNELVFVAATMDTVPYAFCDAVFSTLSELPRRRLGNAWDAVLVDHSRNRRVFYLKISLVDGRWFYCIECKARGWHNFGHEKECLSFDELLRVPRKYLRFTYFLMTDCPSVVHYPSWKQSSEEETRRIVKFAVKFAQGADFKISLFDGRWSYCIECKARGWHNFGDEKECLSFDELLRIPRKYLRFTYFHLSDCGNTPAPPSWKQSSEEELRRIVKFAVKSAQGANFKCMKRRRDPTQLDEYFGLYERANLKSVHFVVLPNAQQCDVPLLQLDRFLAYKLREGEVERIIVQIPKSLIGNILKLVSEEMADAYICRDQNISIIIDRVSTALKRSVTQARGWDNFDDEKQCASFDELLRIPRKYLRFTYFVMTDCPSVVHYPSWKHSSEQEIRRIVKFAVKFAQGAYFKCIKRQREPTELDEYCSLYERANLKSVHFDVRPKAQQCDVFLLQLERFLAYKLRDGVVERVVIEVDKSLLGNILKLVSEEMTDAYTCRGGIIGVIIDRVSTASKRSVTQV</sequence>
<name>A0A1I7Y091_9BILA</name>
<organism evidence="1 2">
    <name type="scientific">Steinernema glaseri</name>
    <dbReference type="NCBI Taxonomy" id="37863"/>
    <lineage>
        <taxon>Eukaryota</taxon>
        <taxon>Metazoa</taxon>
        <taxon>Ecdysozoa</taxon>
        <taxon>Nematoda</taxon>
        <taxon>Chromadorea</taxon>
        <taxon>Rhabditida</taxon>
        <taxon>Tylenchina</taxon>
        <taxon>Panagrolaimomorpha</taxon>
        <taxon>Strongyloidoidea</taxon>
        <taxon>Steinernematidae</taxon>
        <taxon>Steinernema</taxon>
    </lineage>
</organism>
<evidence type="ECO:0000313" key="2">
    <source>
        <dbReference type="WBParaSite" id="L893_g11417.t1"/>
    </source>
</evidence>
<keyword evidence="1" id="KW-1185">Reference proteome</keyword>
<dbReference type="WBParaSite" id="L893_g11417.t1">
    <property type="protein sequence ID" value="L893_g11417.t1"/>
    <property type="gene ID" value="L893_g11417"/>
</dbReference>
<dbReference type="Proteomes" id="UP000095287">
    <property type="component" value="Unplaced"/>
</dbReference>
<reference evidence="2" key="1">
    <citation type="submission" date="2016-11" db="UniProtKB">
        <authorList>
            <consortium name="WormBaseParasite"/>
        </authorList>
    </citation>
    <scope>IDENTIFICATION</scope>
</reference>
<protein>
    <submittedName>
        <fullName evidence="2">FERM domain-containing protein</fullName>
    </submittedName>
</protein>
<accession>A0A1I7Y091</accession>